<dbReference type="SUPFAM" id="SSF50022">
    <property type="entry name" value="ISP domain"/>
    <property type="match status" value="1"/>
</dbReference>
<dbReference type="STRING" id="1344416.A0A139AXP2"/>
<evidence type="ECO:0000313" key="10">
    <source>
        <dbReference type="EMBL" id="KXS21474.1"/>
    </source>
</evidence>
<dbReference type="InterPro" id="IPR015879">
    <property type="entry name" value="Ring_hydroxy_dOase_asu_C_dom"/>
</dbReference>
<evidence type="ECO:0000256" key="1">
    <source>
        <dbReference type="ARBA" id="ARBA00001962"/>
    </source>
</evidence>
<reference evidence="10 11" key="1">
    <citation type="journal article" date="2015" name="Genome Biol. Evol.">
        <title>Phylogenomic analyses indicate that early fungi evolved digesting cell walls of algal ancestors of land plants.</title>
        <authorList>
            <person name="Chang Y."/>
            <person name="Wang S."/>
            <person name="Sekimoto S."/>
            <person name="Aerts A.L."/>
            <person name="Choi C."/>
            <person name="Clum A."/>
            <person name="LaButti K.M."/>
            <person name="Lindquist E.A."/>
            <person name="Yee Ngan C."/>
            <person name="Ohm R.A."/>
            <person name="Salamov A.A."/>
            <person name="Grigoriev I.V."/>
            <person name="Spatafora J.W."/>
            <person name="Berbee M.L."/>
        </authorList>
    </citation>
    <scope>NUCLEOTIDE SEQUENCE [LARGE SCALE GENOMIC DNA]</scope>
    <source>
        <strain evidence="10 11">JEL478</strain>
    </source>
</reference>
<dbReference type="GO" id="GO:0019133">
    <property type="term" value="F:choline monooxygenase activity"/>
    <property type="evidence" value="ECO:0007669"/>
    <property type="project" value="UniProtKB-EC"/>
</dbReference>
<dbReference type="Pfam" id="PF00848">
    <property type="entry name" value="Ring_hydroxyl_A"/>
    <property type="match status" value="1"/>
</dbReference>
<dbReference type="InterPro" id="IPR036922">
    <property type="entry name" value="Rieske_2Fe-2S_sf"/>
</dbReference>
<organism evidence="10 11">
    <name type="scientific">Gonapodya prolifera (strain JEL478)</name>
    <name type="common">Monoblepharis prolifera</name>
    <dbReference type="NCBI Taxonomy" id="1344416"/>
    <lineage>
        <taxon>Eukaryota</taxon>
        <taxon>Fungi</taxon>
        <taxon>Fungi incertae sedis</taxon>
        <taxon>Chytridiomycota</taxon>
        <taxon>Chytridiomycota incertae sedis</taxon>
        <taxon>Monoblepharidomycetes</taxon>
        <taxon>Monoblepharidales</taxon>
        <taxon>Gonapodyaceae</taxon>
        <taxon>Gonapodya</taxon>
    </lineage>
</organism>
<evidence type="ECO:0000256" key="3">
    <source>
        <dbReference type="ARBA" id="ARBA00004866"/>
    </source>
</evidence>
<dbReference type="OrthoDB" id="426882at2759"/>
<dbReference type="GO" id="GO:0019285">
    <property type="term" value="P:glycine betaine biosynthetic process from choline"/>
    <property type="evidence" value="ECO:0007669"/>
    <property type="project" value="UniProtKB-UniPathway"/>
</dbReference>
<dbReference type="InterPro" id="IPR001663">
    <property type="entry name" value="Rng_hydr_dOase-A"/>
</dbReference>
<dbReference type="Gene3D" id="3.90.380.10">
    <property type="entry name" value="Naphthalene 1,2-dioxygenase Alpha Subunit, Chain A, domain 1"/>
    <property type="match status" value="1"/>
</dbReference>
<dbReference type="UniPathway" id="UPA00529">
    <property type="reaction ID" value="UER00430"/>
</dbReference>
<dbReference type="EMBL" id="KQ965732">
    <property type="protein sequence ID" value="KXS21474.1"/>
    <property type="molecule type" value="Genomic_DNA"/>
</dbReference>
<comment type="function">
    <text evidence="2">Catalyzes the first step of the osmoprotectant glycine betaine synthesis.</text>
</comment>
<feature type="region of interest" description="Disordered" evidence="8">
    <location>
        <begin position="379"/>
        <end position="400"/>
    </location>
</feature>
<name>A0A139AXP2_GONPJ</name>
<dbReference type="GO" id="GO:0051537">
    <property type="term" value="F:2 iron, 2 sulfur cluster binding"/>
    <property type="evidence" value="ECO:0007669"/>
    <property type="project" value="InterPro"/>
</dbReference>
<evidence type="ECO:0000256" key="8">
    <source>
        <dbReference type="SAM" id="MobiDB-lite"/>
    </source>
</evidence>
<dbReference type="PANTHER" id="PTHR43756">
    <property type="entry name" value="CHOLINE MONOOXYGENASE, CHLOROPLASTIC"/>
    <property type="match status" value="1"/>
</dbReference>
<dbReference type="EC" id="1.14.15.7" evidence="5"/>
<feature type="compositionally biased region" description="Low complexity" evidence="8">
    <location>
        <begin position="387"/>
        <end position="400"/>
    </location>
</feature>
<evidence type="ECO:0000256" key="7">
    <source>
        <dbReference type="ARBA" id="ARBA00049097"/>
    </source>
</evidence>
<evidence type="ECO:0000256" key="6">
    <source>
        <dbReference type="ARBA" id="ARBA00014931"/>
    </source>
</evidence>
<evidence type="ECO:0000256" key="2">
    <source>
        <dbReference type="ARBA" id="ARBA00002149"/>
    </source>
</evidence>
<evidence type="ECO:0000259" key="9">
    <source>
        <dbReference type="Pfam" id="PF00848"/>
    </source>
</evidence>
<protein>
    <recommendedName>
        <fullName evidence="6">Choline monooxygenase, chloroplastic</fullName>
        <ecNumber evidence="5">1.14.15.7</ecNumber>
    </recommendedName>
</protein>
<proteinExistence type="inferred from homology"/>
<sequence>MVLYKNEPLTGHPCSRPMARECVATLPASYFSDPKVFNLELQAIWSREWIYACHENRLRMTSPLEMTLATFPISLCLSESGSVAGSLNALTGKPDSRRIHTHVLNGFVFVNFSDAPPPFESTHVGLADEFKSVEHVFTEAEFDFWGHLSLPGAFNWKVFSDNYNECYHCPTSHPQFSKVYKIPSYVVDAREGYFVHSVEERQEGGKAAAASNASVTELLLTESNESFPMEAKRLYDESYSALNQKIKEYAKANPPRARAKAHEGGLFVHVFPNVGINVFGDFVTTLRWNPASHEKTLLQLEVFVRKGVSEAEMLRFSNFLKWVEIEDYVLCEATQKNLALGVYQVGVLHPFRENGLVHSQAQIRKRLVEYVSQERELKEKVGKQRDSSTTLSEESGTLLN</sequence>
<evidence type="ECO:0000256" key="5">
    <source>
        <dbReference type="ARBA" id="ARBA00012763"/>
    </source>
</evidence>
<comment type="catalytic activity">
    <reaction evidence="7">
        <text>choline + 2 reduced [2Fe-2S]-[ferredoxin] + O2 + 2 H(+) = betaine aldehyde hydrate + 2 oxidized [2Fe-2S]-[ferredoxin] + H2O</text>
        <dbReference type="Rhea" id="RHEA:17769"/>
        <dbReference type="Rhea" id="RHEA-COMP:10000"/>
        <dbReference type="Rhea" id="RHEA-COMP:10001"/>
        <dbReference type="ChEBI" id="CHEBI:15354"/>
        <dbReference type="ChEBI" id="CHEBI:15377"/>
        <dbReference type="ChEBI" id="CHEBI:15378"/>
        <dbReference type="ChEBI" id="CHEBI:15379"/>
        <dbReference type="ChEBI" id="CHEBI:15870"/>
        <dbReference type="ChEBI" id="CHEBI:33737"/>
        <dbReference type="ChEBI" id="CHEBI:33738"/>
        <dbReference type="EC" id="1.14.15.7"/>
    </reaction>
</comment>
<dbReference type="AlphaFoldDB" id="A0A139AXP2"/>
<comment type="pathway">
    <text evidence="3">Amine and polyamine biosynthesis; betaine biosynthesis via choline pathway; betaine aldehyde from choline (monooxygenase route): step 1/1.</text>
</comment>
<dbReference type="PANTHER" id="PTHR43756:SF5">
    <property type="entry name" value="CHOLINE MONOOXYGENASE, CHLOROPLASTIC"/>
    <property type="match status" value="1"/>
</dbReference>
<comment type="similarity">
    <text evidence="4">Belongs to the choline monooxygenase family.</text>
</comment>
<dbReference type="GO" id="GO:0005506">
    <property type="term" value="F:iron ion binding"/>
    <property type="evidence" value="ECO:0007669"/>
    <property type="project" value="InterPro"/>
</dbReference>
<evidence type="ECO:0000256" key="4">
    <source>
        <dbReference type="ARBA" id="ARBA00010848"/>
    </source>
</evidence>
<gene>
    <name evidence="10" type="ORF">M427DRAFT_130261</name>
</gene>
<keyword evidence="11" id="KW-1185">Reference proteome</keyword>
<dbReference type="Proteomes" id="UP000070544">
    <property type="component" value="Unassembled WGS sequence"/>
</dbReference>
<dbReference type="SUPFAM" id="SSF55961">
    <property type="entry name" value="Bet v1-like"/>
    <property type="match status" value="1"/>
</dbReference>
<evidence type="ECO:0000313" key="11">
    <source>
        <dbReference type="Proteomes" id="UP000070544"/>
    </source>
</evidence>
<dbReference type="CDD" id="cd00680">
    <property type="entry name" value="RHO_alpha_C"/>
    <property type="match status" value="1"/>
</dbReference>
<feature type="domain" description="Aromatic-ring-hydroxylating dioxygenase alpha subunit C-terminal" evidence="9">
    <location>
        <begin position="149"/>
        <end position="367"/>
    </location>
</feature>
<comment type="cofactor">
    <cofactor evidence="1">
        <name>Fe cation</name>
        <dbReference type="ChEBI" id="CHEBI:24875"/>
    </cofactor>
</comment>
<accession>A0A139AXP2</accession>